<dbReference type="RefSeq" id="WP_200274467.1">
    <property type="nucleotide sequence ID" value="NZ_JAENIJ010000170.1"/>
</dbReference>
<comment type="caution">
    <text evidence="1">The sequence shown here is derived from an EMBL/GenBank/DDBJ whole genome shotgun (WGS) entry which is preliminary data.</text>
</comment>
<dbReference type="Proteomes" id="UP000603141">
    <property type="component" value="Unassembled WGS sequence"/>
</dbReference>
<keyword evidence="2" id="KW-1185">Reference proteome</keyword>
<dbReference type="AlphaFoldDB" id="A0A934SGR9"/>
<name>A0A934SGR9_9BACT</name>
<sequence length="119" mass="12044">HSFVEETVDALLNQEHKLVELGAAAGSVKLATSAANAVGVLTEKQPGNPHVTVRLLGKGGTVKMVASAIINKGERLTWAAGGNVAPAATGFLLGRKLTQGASAAGDVIEVLDNPINIPA</sequence>
<dbReference type="EMBL" id="JAENIJ010000170">
    <property type="protein sequence ID" value="MBK1884883.1"/>
    <property type="molecule type" value="Genomic_DNA"/>
</dbReference>
<organism evidence="1 2">
    <name type="scientific">Luteolibacter pohnpeiensis</name>
    <dbReference type="NCBI Taxonomy" id="454153"/>
    <lineage>
        <taxon>Bacteria</taxon>
        <taxon>Pseudomonadati</taxon>
        <taxon>Verrucomicrobiota</taxon>
        <taxon>Verrucomicrobiia</taxon>
        <taxon>Verrucomicrobiales</taxon>
        <taxon>Verrucomicrobiaceae</taxon>
        <taxon>Luteolibacter</taxon>
    </lineage>
</organism>
<protein>
    <submittedName>
        <fullName evidence="1">Uncharacterized protein</fullName>
    </submittedName>
</protein>
<gene>
    <name evidence="1" type="ORF">JIN85_20905</name>
</gene>
<evidence type="ECO:0000313" key="1">
    <source>
        <dbReference type="EMBL" id="MBK1884883.1"/>
    </source>
</evidence>
<reference evidence="1" key="1">
    <citation type="submission" date="2021-01" db="EMBL/GenBank/DDBJ databases">
        <title>Modified the classification status of verrucomicrobia.</title>
        <authorList>
            <person name="Feng X."/>
        </authorList>
    </citation>
    <scope>NUCLEOTIDE SEQUENCE</scope>
    <source>
        <strain evidence="1">KCTC 22041</strain>
    </source>
</reference>
<evidence type="ECO:0000313" key="2">
    <source>
        <dbReference type="Proteomes" id="UP000603141"/>
    </source>
</evidence>
<feature type="non-terminal residue" evidence="1">
    <location>
        <position position="1"/>
    </location>
</feature>
<proteinExistence type="predicted"/>
<accession>A0A934SGR9</accession>